<accession>A0A7W7WW57</accession>
<dbReference type="EMBL" id="JACHJS010000001">
    <property type="protein sequence ID" value="MBB4966049.1"/>
    <property type="molecule type" value="Genomic_DNA"/>
</dbReference>
<reference evidence="1 2" key="1">
    <citation type="submission" date="2020-08" db="EMBL/GenBank/DDBJ databases">
        <title>Sequencing the genomes of 1000 actinobacteria strains.</title>
        <authorList>
            <person name="Klenk H.-P."/>
        </authorList>
    </citation>
    <scope>NUCLEOTIDE SEQUENCE [LARGE SCALE GENOMIC DNA]</scope>
    <source>
        <strain evidence="1 2">DSM 45084</strain>
    </source>
</reference>
<dbReference type="RefSeq" id="WP_184669819.1">
    <property type="nucleotide sequence ID" value="NZ_BAABAI010000019.1"/>
</dbReference>
<proteinExistence type="predicted"/>
<name>A0A7W7WW57_9PSEU</name>
<protein>
    <recommendedName>
        <fullName evidence="3">DUF2867 domain-containing protein</fullName>
    </recommendedName>
</protein>
<gene>
    <name evidence="1" type="ORF">F4559_003408</name>
</gene>
<dbReference type="Pfam" id="PF11066">
    <property type="entry name" value="DUF2867"/>
    <property type="match status" value="1"/>
</dbReference>
<keyword evidence="2" id="KW-1185">Reference proteome</keyword>
<sequence>MRLPDTAHTRQPWRIHEIAPDFHLEDVWALPTPGGVDDFPRLVRLTANRDAADTPSRAARALVVVRRVLGSWFGWDAPDSGIGSRVGTLRDRLPADLASAPPGPEFPHRPFTSVYLTETEWAAEIANRTVHAVVHLAWVPDGTGGYRGQMAVLVKPNGALGRAYMKAIAPFRYLVVYPPLIRHFGQAWRAA</sequence>
<evidence type="ECO:0000313" key="1">
    <source>
        <dbReference type="EMBL" id="MBB4966049.1"/>
    </source>
</evidence>
<organism evidence="1 2">
    <name type="scientific">Saccharothrix violaceirubra</name>
    <dbReference type="NCBI Taxonomy" id="413306"/>
    <lineage>
        <taxon>Bacteria</taxon>
        <taxon>Bacillati</taxon>
        <taxon>Actinomycetota</taxon>
        <taxon>Actinomycetes</taxon>
        <taxon>Pseudonocardiales</taxon>
        <taxon>Pseudonocardiaceae</taxon>
        <taxon>Saccharothrix</taxon>
    </lineage>
</organism>
<dbReference type="InterPro" id="IPR021295">
    <property type="entry name" value="DUF2867"/>
</dbReference>
<comment type="caution">
    <text evidence="1">The sequence shown here is derived from an EMBL/GenBank/DDBJ whole genome shotgun (WGS) entry which is preliminary data.</text>
</comment>
<dbReference type="AlphaFoldDB" id="A0A7W7WW57"/>
<evidence type="ECO:0008006" key="3">
    <source>
        <dbReference type="Google" id="ProtNLM"/>
    </source>
</evidence>
<evidence type="ECO:0000313" key="2">
    <source>
        <dbReference type="Proteomes" id="UP000542674"/>
    </source>
</evidence>
<dbReference type="Proteomes" id="UP000542674">
    <property type="component" value="Unassembled WGS sequence"/>
</dbReference>